<dbReference type="Pfam" id="PF13372">
    <property type="entry name" value="Alginate_exp"/>
    <property type="match status" value="2"/>
</dbReference>
<dbReference type="InterPro" id="IPR025388">
    <property type="entry name" value="Alginate_export_dom"/>
</dbReference>
<proteinExistence type="predicted"/>
<feature type="compositionally biased region" description="Low complexity" evidence="1">
    <location>
        <begin position="59"/>
        <end position="71"/>
    </location>
</feature>
<reference evidence="3 4" key="1">
    <citation type="submission" date="2017-07" db="EMBL/GenBank/DDBJ databases">
        <title>Leptospira spp. isolated from tropical soils.</title>
        <authorList>
            <person name="Thibeaux R."/>
            <person name="Iraola G."/>
            <person name="Ferres I."/>
            <person name="Bierque E."/>
            <person name="Girault D."/>
            <person name="Soupe-Gilbert M.-E."/>
            <person name="Picardeau M."/>
            <person name="Goarant C."/>
        </authorList>
    </citation>
    <scope>NUCLEOTIDE SEQUENCE [LARGE SCALE GENOMIC DNA]</scope>
    <source>
        <strain evidence="3 4">FH4-C-A1</strain>
    </source>
</reference>
<dbReference type="EMBL" id="NPDS01000005">
    <property type="protein sequence ID" value="PJZ56943.1"/>
    <property type="molecule type" value="Genomic_DNA"/>
</dbReference>
<evidence type="ECO:0000259" key="2">
    <source>
        <dbReference type="Pfam" id="PF13372"/>
    </source>
</evidence>
<evidence type="ECO:0000256" key="1">
    <source>
        <dbReference type="SAM" id="MobiDB-lite"/>
    </source>
</evidence>
<evidence type="ECO:0000313" key="3">
    <source>
        <dbReference type="EMBL" id="PJZ56943.1"/>
    </source>
</evidence>
<sequence>MKAYKQGTKILVYVLVVFSFLKIDAQETKETKSPEVQNNTIQLQNKEPIQESQKQEVNSSTTTTPASTSNTVLVPPKETKKELPWYETVKFGGLIRIRPEAKYNFDFDRFKNDNASFVGAKAQIWIEKELTEKTKVRVTLQDTTLWGAEKGSSTGLDTANDNTRQSVGIREAWIESKELIGPVTLQAGRQILKYGDERLVGALEWTNVGRSFNGFRFKVDKEFFSSHAWAMIVGEQDSDIAGNSTYLGKRNTFQTQYNCPANSPATTTCSLSADLTKQQPGDATFTGFYNTFKPSKFLHVDGYYIGLYRKWLPQNNSTILLLTNPETVPRDSRYDQLHTFGFRLTNRTTKDKKSEIPFDFSIEYAVQTGKTGVNVTPGWDSLNTNLSTIDPLTGKTVTKSVYKERQGYDAYAFALDIGYTLGSFRLGAEYDVASGDPNRKDGKVATFSNLFHSNHVFYGEADQVSWVNMVGKSANLTWDGGEFGKLRLAYWIVDKQKMQDGWYDITGNLKDGASTESYANDRFKNPYPQSEKGVLDQRGVGTLGKNLFREIDLVYSLKYKDILWAFGASWIYAGDAVRGKLNDNSISPEFRKTSFLPQAQFAYLSMTVQF</sequence>
<organism evidence="3 4">
    <name type="scientific">Leptospira barantonii</name>
    <dbReference type="NCBI Taxonomy" id="2023184"/>
    <lineage>
        <taxon>Bacteria</taxon>
        <taxon>Pseudomonadati</taxon>
        <taxon>Spirochaetota</taxon>
        <taxon>Spirochaetia</taxon>
        <taxon>Leptospirales</taxon>
        <taxon>Leptospiraceae</taxon>
        <taxon>Leptospira</taxon>
    </lineage>
</organism>
<dbReference type="Proteomes" id="UP000231879">
    <property type="component" value="Unassembled WGS sequence"/>
</dbReference>
<dbReference type="RefSeq" id="WP_100762880.1">
    <property type="nucleotide sequence ID" value="NZ_NPDS01000005.1"/>
</dbReference>
<feature type="compositionally biased region" description="Polar residues" evidence="1">
    <location>
        <begin position="34"/>
        <end position="58"/>
    </location>
</feature>
<feature type="region of interest" description="Disordered" evidence="1">
    <location>
        <begin position="29"/>
        <end position="75"/>
    </location>
</feature>
<protein>
    <recommendedName>
        <fullName evidence="2">Alginate export domain-containing protein</fullName>
    </recommendedName>
</protein>
<name>A0ABX4NPP2_9LEPT</name>
<comment type="caution">
    <text evidence="3">The sequence shown here is derived from an EMBL/GenBank/DDBJ whole genome shotgun (WGS) entry which is preliminary data.</text>
</comment>
<keyword evidence="4" id="KW-1185">Reference proteome</keyword>
<gene>
    <name evidence="3" type="ORF">CH367_12660</name>
</gene>
<feature type="domain" description="Alginate export" evidence="2">
    <location>
        <begin position="279"/>
        <end position="579"/>
    </location>
</feature>
<accession>A0ABX4NPP2</accession>
<evidence type="ECO:0000313" key="4">
    <source>
        <dbReference type="Proteomes" id="UP000231879"/>
    </source>
</evidence>
<feature type="domain" description="Alginate export" evidence="2">
    <location>
        <begin position="89"/>
        <end position="230"/>
    </location>
</feature>